<dbReference type="EMBL" id="HG970333">
    <property type="protein sequence ID" value="CEF77111.1"/>
    <property type="molecule type" value="Genomic_DNA"/>
</dbReference>
<accession>A0A0E0S0T6</accession>
<evidence type="ECO:0000256" key="1">
    <source>
        <dbReference type="SAM" id="MobiDB-lite"/>
    </source>
</evidence>
<organism evidence="2 4">
    <name type="scientific">Gibberella zeae (strain ATCC MYA-4620 / CBS 123657 / FGSC 9075 / NRRL 31084 / PH-1)</name>
    <name type="common">Wheat head blight fungus</name>
    <name type="synonym">Fusarium graminearum</name>
    <dbReference type="NCBI Taxonomy" id="229533"/>
    <lineage>
        <taxon>Eukaryota</taxon>
        <taxon>Fungi</taxon>
        <taxon>Dikarya</taxon>
        <taxon>Ascomycota</taxon>
        <taxon>Pezizomycotina</taxon>
        <taxon>Sordariomycetes</taxon>
        <taxon>Hypocreomycetidae</taxon>
        <taxon>Hypocreales</taxon>
        <taxon>Nectriaceae</taxon>
        <taxon>Fusarium</taxon>
    </lineage>
</organism>
<dbReference type="VEuPathDB" id="FungiDB:FGRAMPH1_01G10617"/>
<reference evidence="3 4" key="2">
    <citation type="journal article" date="2010" name="Nature">
        <title>Comparative genomics reveals mobile pathogenicity chromosomes in Fusarium.</title>
        <authorList>
            <person name="Ma L.J."/>
            <person name="van der Does H.C."/>
            <person name="Borkovich K.A."/>
            <person name="Coleman J.J."/>
            <person name="Daboussi M.J."/>
            <person name="Di Pietro A."/>
            <person name="Dufresne M."/>
            <person name="Freitag M."/>
            <person name="Grabherr M."/>
            <person name="Henrissat B."/>
            <person name="Houterman P.M."/>
            <person name="Kang S."/>
            <person name="Shim W.B."/>
            <person name="Woloshuk C."/>
            <person name="Xie X."/>
            <person name="Xu J.R."/>
            <person name="Antoniw J."/>
            <person name="Baker S.E."/>
            <person name="Bluhm B.H."/>
            <person name="Breakspear A."/>
            <person name="Brown D.W."/>
            <person name="Butchko R.A."/>
            <person name="Chapman S."/>
            <person name="Coulson R."/>
            <person name="Coutinho P.M."/>
            <person name="Danchin E.G."/>
            <person name="Diener A."/>
            <person name="Gale L.R."/>
            <person name="Gardiner D.M."/>
            <person name="Goff S."/>
            <person name="Hammond-Kosack K.E."/>
            <person name="Hilburn K."/>
            <person name="Hua-Van A."/>
            <person name="Jonkers W."/>
            <person name="Kazan K."/>
            <person name="Kodira C.D."/>
            <person name="Koehrsen M."/>
            <person name="Kumar L."/>
            <person name="Lee Y.H."/>
            <person name="Li L."/>
            <person name="Manners J.M."/>
            <person name="Miranda-Saavedra D."/>
            <person name="Mukherjee M."/>
            <person name="Park G."/>
            <person name="Park J."/>
            <person name="Park S.Y."/>
            <person name="Proctor R.H."/>
            <person name="Regev A."/>
            <person name="Ruiz-Roldan M.C."/>
            <person name="Sain D."/>
            <person name="Sakthikumar S."/>
            <person name="Sykes S."/>
            <person name="Schwartz D.C."/>
            <person name="Turgeon B.G."/>
            <person name="Wapinski I."/>
            <person name="Yoder O."/>
            <person name="Young S."/>
            <person name="Zeng Q."/>
            <person name="Zhou S."/>
            <person name="Galagan J."/>
            <person name="Cuomo C.A."/>
            <person name="Kistler H.C."/>
            <person name="Rep M."/>
        </authorList>
    </citation>
    <scope>GENOME REANNOTATION</scope>
    <source>
        <strain evidence="4">ATCC MYA-4620 / CBS 123657 / FGSC 9075 / NRRL 31084 / PH-1</strain>
        <strain evidence="3">PH-1 / ATCC MYA-4620 / FGSC 9075 / NRRL 31084</strain>
    </source>
</reference>
<proteinExistence type="predicted"/>
<gene>
    <name evidence="2" type="ORF">FGRAMPH1_01T10617</name>
</gene>
<reference evidence="3" key="4">
    <citation type="submission" date="2017-01" db="UniProtKB">
        <authorList>
            <consortium name="EnsemblFungi"/>
        </authorList>
    </citation>
    <scope>IDENTIFICATION</scope>
    <source>
        <strain evidence="3">PH-1 / ATCC MYA-4620 / FGSC 9075 / NRRL 31084</strain>
    </source>
</reference>
<evidence type="ECO:0000313" key="2">
    <source>
        <dbReference type="EMBL" id="CEF77111.1"/>
    </source>
</evidence>
<reference evidence="2 4" key="3">
    <citation type="journal article" date="2015" name="BMC Genomics">
        <title>The completed genome sequence of the pathogenic ascomycete fungus Fusarium graminearum.</title>
        <authorList>
            <person name="King R."/>
            <person name="Urban M."/>
            <person name="Hammond-Kosack M.C."/>
            <person name="Hassani-Pak K."/>
            <person name="Hammond-Kosack K.E."/>
        </authorList>
    </citation>
    <scope>NUCLEOTIDE SEQUENCE [LARGE SCALE GENOMIC DNA]</scope>
    <source>
        <strain evidence="4">ATCC MYA-4620 / CBS 123657 / FGSC 9075 / NRRL 31084 / PH-1</strain>
        <strain evidence="2">PH-1</strain>
    </source>
</reference>
<reference evidence="3 4" key="1">
    <citation type="journal article" date="2007" name="Science">
        <title>The Fusarium graminearum genome reveals a link between localized polymorphism and pathogen specialization.</title>
        <authorList>
            <person name="Cuomo C.A."/>
            <person name="Gueldener U."/>
            <person name="Xu J.-R."/>
            <person name="Trail F."/>
            <person name="Turgeon B.G."/>
            <person name="Di Pietro A."/>
            <person name="Walton J.D."/>
            <person name="Ma L.-J."/>
            <person name="Baker S.E."/>
            <person name="Rep M."/>
            <person name="Adam G."/>
            <person name="Antoniw J."/>
            <person name="Baldwin T."/>
            <person name="Calvo S.E."/>
            <person name="Chang Y.-L."/>
            <person name="DeCaprio D."/>
            <person name="Gale L.R."/>
            <person name="Gnerre S."/>
            <person name="Goswami R.S."/>
            <person name="Hammond-Kosack K."/>
            <person name="Harris L.J."/>
            <person name="Hilburn K."/>
            <person name="Kennell J.C."/>
            <person name="Kroken S."/>
            <person name="Magnuson J.K."/>
            <person name="Mannhaupt G."/>
            <person name="Mauceli E.W."/>
            <person name="Mewes H.-W."/>
            <person name="Mitterbauer R."/>
            <person name="Muehlbauer G."/>
            <person name="Muensterkoetter M."/>
            <person name="Nelson D."/>
            <person name="O'Donnell K."/>
            <person name="Ouellet T."/>
            <person name="Qi W."/>
            <person name="Quesneville H."/>
            <person name="Roncero M.I.G."/>
            <person name="Seong K.-Y."/>
            <person name="Tetko I.V."/>
            <person name="Urban M."/>
            <person name="Waalwijk C."/>
            <person name="Ward T.J."/>
            <person name="Yao J."/>
            <person name="Birren B.W."/>
            <person name="Kistler H.C."/>
        </authorList>
    </citation>
    <scope>NUCLEOTIDE SEQUENCE [LARGE SCALE GENOMIC DNA]</scope>
    <source>
        <strain evidence="4">ATCC MYA-4620 / CBS 123657 / FGSC 9075 / NRRL 31084 / PH-1</strain>
        <strain evidence="3">PH-1 / ATCC MYA-4620 / FGSC 9075 / NRRL 31084</strain>
    </source>
</reference>
<sequence>MKDPSEGLVVKRAGEAGGRPTKQKLDADGTTAEVVVYYATCARYGMLCSVSKQDQAELR</sequence>
<keyword evidence="4" id="KW-1185">Reference proteome</keyword>
<dbReference type="AlphaFoldDB" id="A0A098DGN0"/>
<accession>A0A098DGN0</accession>
<evidence type="ECO:0000313" key="4">
    <source>
        <dbReference type="Proteomes" id="UP000070720"/>
    </source>
</evidence>
<protein>
    <submittedName>
        <fullName evidence="2">Chromosome 2, complete genome</fullName>
    </submittedName>
</protein>
<dbReference type="EnsemblFungi" id="CEF77111">
    <property type="protein sequence ID" value="CEF77111"/>
    <property type="gene ID" value="FGRRES_20140"/>
</dbReference>
<feature type="region of interest" description="Disordered" evidence="1">
    <location>
        <begin position="1"/>
        <end position="25"/>
    </location>
</feature>
<dbReference type="InParanoid" id="A0A098DGN0"/>
<evidence type="ECO:0000313" key="3">
    <source>
        <dbReference type="EnsemblFungi" id="CEF77111"/>
    </source>
</evidence>
<name>A0A098DGN0_GIBZE</name>
<dbReference type="Proteomes" id="UP000070720">
    <property type="component" value="Chromosome 2"/>
</dbReference>